<organism evidence="2 3">
    <name type="scientific">Prymnesium parvum</name>
    <name type="common">Toxic golden alga</name>
    <dbReference type="NCBI Taxonomy" id="97485"/>
    <lineage>
        <taxon>Eukaryota</taxon>
        <taxon>Haptista</taxon>
        <taxon>Haptophyta</taxon>
        <taxon>Prymnesiophyceae</taxon>
        <taxon>Prymnesiales</taxon>
        <taxon>Prymnesiaceae</taxon>
        <taxon>Prymnesium</taxon>
    </lineage>
</organism>
<dbReference type="AlphaFoldDB" id="A0AB34IC81"/>
<accession>A0AB34IC81</accession>
<dbReference type="Proteomes" id="UP001515480">
    <property type="component" value="Unassembled WGS sequence"/>
</dbReference>
<dbReference type="InterPro" id="IPR029000">
    <property type="entry name" value="Cyclophilin-like_dom_sf"/>
</dbReference>
<gene>
    <name evidence="2" type="ORF">AB1Y20_016248</name>
</gene>
<dbReference type="SUPFAM" id="SSF50891">
    <property type="entry name" value="Cyclophilin-like"/>
    <property type="match status" value="1"/>
</dbReference>
<protein>
    <recommendedName>
        <fullName evidence="1">PPIase cyclophilin-type domain-containing protein</fullName>
    </recommendedName>
</protein>
<proteinExistence type="predicted"/>
<reference evidence="2 3" key="1">
    <citation type="journal article" date="2024" name="Science">
        <title>Giant polyketide synthase enzymes in the biosynthesis of giant marine polyether toxins.</title>
        <authorList>
            <person name="Fallon T.R."/>
            <person name="Shende V.V."/>
            <person name="Wierzbicki I.H."/>
            <person name="Pendleton A.L."/>
            <person name="Watervoot N.F."/>
            <person name="Auber R.P."/>
            <person name="Gonzalez D.J."/>
            <person name="Wisecaver J.H."/>
            <person name="Moore B.S."/>
        </authorList>
    </citation>
    <scope>NUCLEOTIDE SEQUENCE [LARGE SCALE GENOMIC DNA]</scope>
    <source>
        <strain evidence="2 3">12B1</strain>
    </source>
</reference>
<dbReference type="Gene3D" id="2.40.100.10">
    <property type="entry name" value="Cyclophilin-like"/>
    <property type="match status" value="1"/>
</dbReference>
<dbReference type="PROSITE" id="PS50072">
    <property type="entry name" value="CSA_PPIASE_2"/>
    <property type="match status" value="1"/>
</dbReference>
<evidence type="ECO:0000313" key="2">
    <source>
        <dbReference type="EMBL" id="KAL1496285.1"/>
    </source>
</evidence>
<dbReference type="GO" id="GO:0003755">
    <property type="term" value="F:peptidyl-prolyl cis-trans isomerase activity"/>
    <property type="evidence" value="ECO:0007669"/>
    <property type="project" value="InterPro"/>
</dbReference>
<evidence type="ECO:0000313" key="3">
    <source>
        <dbReference type="Proteomes" id="UP001515480"/>
    </source>
</evidence>
<keyword evidence="3" id="KW-1185">Reference proteome</keyword>
<sequence length="271" mass="28734">MKPPMVGRRGAALLAAAAASFPVRLPSLAEPPPPARPRPTHRVFLDLRIIRRYDLPLLDEGAVRGRLSISLYGEQAPRAAAQFLDFVDGTAGQFAASGGGPSYASASFFRHSAAMLEAGHIAGLSTTSLAGVREYEYMGRLLPLRPILEPSALPHCRRGLLTRRLFAAGPEFGVTLGAAPALDKEFEVFGEVEGDADAGGGMTGDELLRLVEELPYITGTSVEGEGTVANAVFTAQKNFFSKLAAASGDSRAEDRTGLLLRRVEITACGRL</sequence>
<feature type="domain" description="PPIase cyclophilin-type" evidence="1">
    <location>
        <begin position="65"/>
        <end position="215"/>
    </location>
</feature>
<comment type="caution">
    <text evidence="2">The sequence shown here is derived from an EMBL/GenBank/DDBJ whole genome shotgun (WGS) entry which is preliminary data.</text>
</comment>
<dbReference type="Pfam" id="PF00160">
    <property type="entry name" value="Pro_isomerase"/>
    <property type="match status" value="1"/>
</dbReference>
<name>A0AB34IC81_PRYPA</name>
<dbReference type="EMBL" id="JBGBPQ010000029">
    <property type="protein sequence ID" value="KAL1496285.1"/>
    <property type="molecule type" value="Genomic_DNA"/>
</dbReference>
<evidence type="ECO:0000259" key="1">
    <source>
        <dbReference type="PROSITE" id="PS50072"/>
    </source>
</evidence>
<dbReference type="InterPro" id="IPR002130">
    <property type="entry name" value="Cyclophilin-type_PPIase_dom"/>
</dbReference>